<feature type="domain" description="FAM194 C-terminal" evidence="2">
    <location>
        <begin position="443"/>
        <end position="645"/>
    </location>
</feature>
<organism evidence="3 4">
    <name type="scientific">Chelydra serpentina</name>
    <name type="common">Snapping turtle</name>
    <name type="synonym">Testudo serpentina</name>
    <dbReference type="NCBI Taxonomy" id="8475"/>
    <lineage>
        <taxon>Eukaryota</taxon>
        <taxon>Metazoa</taxon>
        <taxon>Chordata</taxon>
        <taxon>Craniata</taxon>
        <taxon>Vertebrata</taxon>
        <taxon>Euteleostomi</taxon>
        <taxon>Archelosauria</taxon>
        <taxon>Testudinata</taxon>
        <taxon>Testudines</taxon>
        <taxon>Cryptodira</taxon>
        <taxon>Durocryptodira</taxon>
        <taxon>Americhelydia</taxon>
        <taxon>Chelydroidea</taxon>
        <taxon>Chelydridae</taxon>
        <taxon>Chelydra</taxon>
    </lineage>
</organism>
<evidence type="ECO:0000259" key="2">
    <source>
        <dbReference type="Pfam" id="PF14977"/>
    </source>
</evidence>
<dbReference type="PANTHER" id="PTHR23093">
    <property type="entry name" value="SIMILAR TO CHROMOSOME 3 OPEN READING FRAME 20"/>
    <property type="match status" value="1"/>
</dbReference>
<dbReference type="EMBL" id="JAHGAV010000012">
    <property type="protein sequence ID" value="KAG6939301.1"/>
    <property type="molecule type" value="Genomic_DNA"/>
</dbReference>
<dbReference type="OrthoDB" id="527209at2759"/>
<feature type="region of interest" description="Disordered" evidence="1">
    <location>
        <begin position="344"/>
        <end position="363"/>
    </location>
</feature>
<evidence type="ECO:0000313" key="3">
    <source>
        <dbReference type="EMBL" id="KAG6939301.1"/>
    </source>
</evidence>
<dbReference type="Pfam" id="PF14977">
    <property type="entry name" value="FAM194"/>
    <property type="match status" value="1"/>
</dbReference>
<proteinExistence type="predicted"/>
<dbReference type="Proteomes" id="UP000765507">
    <property type="component" value="Unassembled WGS sequence"/>
</dbReference>
<sequence length="682" mass="76459">MEGAGSAGRERGGSAEPEPGEQPASQGAGEDTMENRKETSSSSYEGRSSSSEDRSSTEMESESSLQDGATEQPAPGPGSKVLGGIRREISTSLDTLSRSPHDKSSAGKSDGTTEPRSETSLQKRATKQPTPNTGTKGLPTILGGIRRETCSPSLHKLSSERKTSDNVDHSTHEKPLGISVSMQTETSWIYEHIYRKTIQRKTEELKKDSIHIATAAENDIHAVLSQDLSSLGILCDMEFNEDFIRLFEESLRTLSHVGPPTILAYRPESSREGLEIQIEEEYTATCEYCGSLLKLFPSYEELDPTCEDYESFFCCEQNQDLYEYIINEKKIYENARNESISIHPHAAHGSEVDRQQAREKEYQRQQERQIAKQFAFMAAEQANVVEYSKQVKTISYQLSREPPSPGGWTFMPYETVERVEKDEINYSITCCDFTIAGGKLVKRQFLEKYYKHGGKFLTIFPDGTAQLFYPSGNLAVIIVQKRSGYICLVQEDKPKNAEIQAVFESSGKGTCYHPNGIVWININIRGGHYSDQAGKRVRMWTWPSSLMDSVPRISFKPIFISLNQYVGVRIVGQDKIAVSFLARGQQAKFNVGTKVQVRQPNKPPPPKHVCEEDLLLFACRIKIQRLFDRLHGCLNFPSTEQWDKIKPPSYLATQALKLMYLCKNSDVSDVDCSVRAIINAPV</sequence>
<comment type="caution">
    <text evidence="3">The sequence shown here is derived from an EMBL/GenBank/DDBJ whole genome shotgun (WGS) entry which is preliminary data.</text>
</comment>
<feature type="compositionally biased region" description="Polar residues" evidence="1">
    <location>
        <begin position="118"/>
        <end position="135"/>
    </location>
</feature>
<name>A0A8T1TDH0_CHESE</name>
<dbReference type="PANTHER" id="PTHR23093:SF18">
    <property type="entry name" value="GLUTAMATE RICH 6"/>
    <property type="match status" value="1"/>
</dbReference>
<feature type="compositionally biased region" description="Low complexity" evidence="1">
    <location>
        <begin position="40"/>
        <end position="49"/>
    </location>
</feature>
<feature type="compositionally biased region" description="Basic and acidic residues" evidence="1">
    <location>
        <begin position="157"/>
        <end position="173"/>
    </location>
</feature>
<keyword evidence="4" id="KW-1185">Reference proteome</keyword>
<gene>
    <name evidence="3" type="primary">ERICH6</name>
    <name evidence="3" type="ORF">G0U57_002537</name>
</gene>
<evidence type="ECO:0000313" key="4">
    <source>
        <dbReference type="Proteomes" id="UP000765507"/>
    </source>
</evidence>
<evidence type="ECO:0000256" key="1">
    <source>
        <dbReference type="SAM" id="MobiDB-lite"/>
    </source>
</evidence>
<feature type="compositionally biased region" description="Basic and acidic residues" evidence="1">
    <location>
        <begin position="348"/>
        <end position="363"/>
    </location>
</feature>
<reference evidence="3 4" key="1">
    <citation type="journal article" date="2020" name="G3 (Bethesda)">
        <title>Draft Genome of the Common Snapping Turtle, Chelydra serpentina, a Model for Phenotypic Plasticity in Reptiles.</title>
        <authorList>
            <person name="Das D."/>
            <person name="Singh S.K."/>
            <person name="Bierstedt J."/>
            <person name="Erickson A."/>
            <person name="Galli G.L.J."/>
            <person name="Crossley D.A. 2nd"/>
            <person name="Rhen T."/>
        </authorList>
    </citation>
    <scope>NUCLEOTIDE SEQUENCE [LARGE SCALE GENOMIC DNA]</scope>
    <source>
        <strain evidence="3">KW</strain>
    </source>
</reference>
<dbReference type="InterPro" id="IPR029281">
    <property type="entry name" value="FAM194_C"/>
</dbReference>
<dbReference type="AlphaFoldDB" id="A0A8T1TDH0"/>
<feature type="region of interest" description="Disordered" evidence="1">
    <location>
        <begin position="1"/>
        <end position="173"/>
    </location>
</feature>
<accession>A0A8T1TDH0</accession>
<protein>
    <submittedName>
        <fullName evidence="3">Glutamate rich 6</fullName>
    </submittedName>
</protein>
<feature type="compositionally biased region" description="Basic and acidic residues" evidence="1">
    <location>
        <begin position="99"/>
        <end position="117"/>
    </location>
</feature>